<sequence>MTDIDRLEQRLSAVERVVVDGDVTVDELSELTAMADVVEQLETRLHEHEQRLADLEAAVQSLEGYVGNVESINDDVARQAATATATTDRLERRLDRLEVELDDLEGGLLESDDRGHAIEAAESNESEVNESQDKTQSGKCDTVRTDDSDSLDDTEHPQADERTATSFEFGTTETDGSGGNRELEPEQTVAELFEDDEKSKPTVDDGVDRPASSANQSAVESAVGPEPSRSGTGDTDTNTGGDARGLLGSIRSRLS</sequence>
<evidence type="ECO:0000259" key="3">
    <source>
        <dbReference type="Pfam" id="PF23991"/>
    </source>
</evidence>
<feature type="compositionally biased region" description="Basic and acidic residues" evidence="2">
    <location>
        <begin position="197"/>
        <end position="208"/>
    </location>
</feature>
<feature type="compositionally biased region" description="Low complexity" evidence="2">
    <location>
        <begin position="231"/>
        <end position="241"/>
    </location>
</feature>
<feature type="compositionally biased region" description="Polar residues" evidence="2">
    <location>
        <begin position="164"/>
        <end position="175"/>
    </location>
</feature>
<dbReference type="SUPFAM" id="SSF57997">
    <property type="entry name" value="Tropomyosin"/>
    <property type="match status" value="1"/>
</dbReference>
<evidence type="ECO:0000313" key="5">
    <source>
        <dbReference type="Proteomes" id="UP000318864"/>
    </source>
</evidence>
<dbReference type="Pfam" id="PF23991">
    <property type="entry name" value="DUF7310"/>
    <property type="match status" value="1"/>
</dbReference>
<dbReference type="Proteomes" id="UP000318864">
    <property type="component" value="Unassembled WGS sequence"/>
</dbReference>
<feature type="domain" description="DUF7310" evidence="3">
    <location>
        <begin position="7"/>
        <end position="89"/>
    </location>
</feature>
<gene>
    <name evidence="4" type="ORF">D8Y22_13265</name>
</gene>
<keyword evidence="5" id="KW-1185">Reference proteome</keyword>
<feature type="region of interest" description="Disordered" evidence="2">
    <location>
        <begin position="121"/>
        <end position="255"/>
    </location>
</feature>
<comment type="caution">
    <text evidence="4">The sequence shown here is derived from an EMBL/GenBank/DDBJ whole genome shotgun (WGS) entry which is preliminary data.</text>
</comment>
<dbReference type="InterPro" id="IPR055734">
    <property type="entry name" value="DUF7310"/>
</dbReference>
<accession>A0A4S3TMT7</accession>
<feature type="compositionally biased region" description="Basic and acidic residues" evidence="2">
    <location>
        <begin position="141"/>
        <end position="163"/>
    </location>
</feature>
<evidence type="ECO:0000313" key="4">
    <source>
        <dbReference type="EMBL" id="THE64375.1"/>
    </source>
</evidence>
<protein>
    <recommendedName>
        <fullName evidence="3">DUF7310 domain-containing protein</fullName>
    </recommendedName>
</protein>
<dbReference type="AlphaFoldDB" id="A0A4S3TMT7"/>
<dbReference type="EMBL" id="RBZW01000033">
    <property type="protein sequence ID" value="THE64375.1"/>
    <property type="molecule type" value="Genomic_DNA"/>
</dbReference>
<evidence type="ECO:0000256" key="1">
    <source>
        <dbReference type="SAM" id="Coils"/>
    </source>
</evidence>
<name>A0A4S3TMT7_9EURY</name>
<feature type="coiled-coil region" evidence="1">
    <location>
        <begin position="31"/>
        <end position="114"/>
    </location>
</feature>
<keyword evidence="1" id="KW-0175">Coiled coil</keyword>
<organism evidence="4 5">
    <name type="scientific">Salinadaptatus halalkaliphilus</name>
    <dbReference type="NCBI Taxonomy" id="2419781"/>
    <lineage>
        <taxon>Archaea</taxon>
        <taxon>Methanobacteriati</taxon>
        <taxon>Methanobacteriota</taxon>
        <taxon>Stenosarchaea group</taxon>
        <taxon>Halobacteria</taxon>
        <taxon>Halobacteriales</taxon>
        <taxon>Natrialbaceae</taxon>
        <taxon>Salinadaptatus</taxon>
    </lineage>
</organism>
<reference evidence="4 5" key="1">
    <citation type="submission" date="2018-10" db="EMBL/GenBank/DDBJ databases">
        <title>Natronolimnobius sp. XQ-INN 246 isolated from Inner Mongolia Autonomous Region of China.</title>
        <authorList>
            <person name="Xue Q."/>
        </authorList>
    </citation>
    <scope>NUCLEOTIDE SEQUENCE [LARGE SCALE GENOMIC DNA]</scope>
    <source>
        <strain evidence="4 5">XQ-INN 246</strain>
    </source>
</reference>
<dbReference type="OrthoDB" id="206571at2157"/>
<dbReference type="RefSeq" id="WP_141465163.1">
    <property type="nucleotide sequence ID" value="NZ_RBZW01000033.1"/>
</dbReference>
<dbReference type="Gene3D" id="1.20.5.340">
    <property type="match status" value="1"/>
</dbReference>
<evidence type="ECO:0000256" key="2">
    <source>
        <dbReference type="SAM" id="MobiDB-lite"/>
    </source>
</evidence>
<proteinExistence type="predicted"/>